<name>A0A6L6PM42_9BURK</name>
<accession>A0A6L6PM42</accession>
<gene>
    <name evidence="1" type="ORF">GM676_20870</name>
</gene>
<sequence>MAISISARRQAVAVIRSLALTLILAGCDAKKNDVEKLKMTSAMRPHCIGHSLIDLPDSYTSSPGALGIFVPYQMWWRMQVLI</sequence>
<dbReference type="AlphaFoldDB" id="A0A6L6PM42"/>
<evidence type="ECO:0000313" key="1">
    <source>
        <dbReference type="EMBL" id="MTV40023.1"/>
    </source>
</evidence>
<organism evidence="1 2">
    <name type="scientific">Duganella radicis</name>
    <dbReference type="NCBI Taxonomy" id="551988"/>
    <lineage>
        <taxon>Bacteria</taxon>
        <taxon>Pseudomonadati</taxon>
        <taxon>Pseudomonadota</taxon>
        <taxon>Betaproteobacteria</taxon>
        <taxon>Burkholderiales</taxon>
        <taxon>Oxalobacteraceae</taxon>
        <taxon>Telluria group</taxon>
        <taxon>Duganella</taxon>
    </lineage>
</organism>
<comment type="caution">
    <text evidence="1">The sequence shown here is derived from an EMBL/GenBank/DDBJ whole genome shotgun (WGS) entry which is preliminary data.</text>
</comment>
<dbReference type="EMBL" id="WNKY01000027">
    <property type="protein sequence ID" value="MTV40023.1"/>
    <property type="molecule type" value="Genomic_DNA"/>
</dbReference>
<keyword evidence="2" id="KW-1185">Reference proteome</keyword>
<evidence type="ECO:0000313" key="2">
    <source>
        <dbReference type="Proteomes" id="UP000475582"/>
    </source>
</evidence>
<dbReference type="Proteomes" id="UP000475582">
    <property type="component" value="Unassembled WGS sequence"/>
</dbReference>
<protein>
    <submittedName>
        <fullName evidence="1">Uncharacterized protein</fullName>
    </submittedName>
</protein>
<reference evidence="1 2" key="1">
    <citation type="submission" date="2019-11" db="EMBL/GenBank/DDBJ databases">
        <title>Type strains purchased from KCTC, JCM and DSMZ.</title>
        <authorList>
            <person name="Lu H."/>
        </authorList>
    </citation>
    <scope>NUCLEOTIDE SEQUENCE [LARGE SCALE GENOMIC DNA]</scope>
    <source>
        <strain evidence="1 2">KCTC 22382</strain>
    </source>
</reference>
<proteinExistence type="predicted"/>